<dbReference type="HAMAP" id="MF_00265">
    <property type="entry name" value="VapC_Nob1"/>
    <property type="match status" value="1"/>
</dbReference>
<dbReference type="Pfam" id="PF01850">
    <property type="entry name" value="PIN"/>
    <property type="match status" value="1"/>
</dbReference>
<dbReference type="AlphaFoldDB" id="I3IKE8"/>
<organism evidence="10 11">
    <name type="scientific">Candidatus Jettenia caeni</name>
    <dbReference type="NCBI Taxonomy" id="247490"/>
    <lineage>
        <taxon>Bacteria</taxon>
        <taxon>Pseudomonadati</taxon>
        <taxon>Planctomycetota</taxon>
        <taxon>Candidatus Brocadiia</taxon>
        <taxon>Candidatus Brocadiales</taxon>
        <taxon>Candidatus Brocadiaceae</taxon>
        <taxon>Candidatus Jettenia</taxon>
    </lineage>
</organism>
<dbReference type="EMBL" id="BAFH01000003">
    <property type="protein sequence ID" value="GAB62193.1"/>
    <property type="molecule type" value="Genomic_DNA"/>
</dbReference>
<evidence type="ECO:0000259" key="9">
    <source>
        <dbReference type="Pfam" id="PF01850"/>
    </source>
</evidence>
<evidence type="ECO:0000256" key="4">
    <source>
        <dbReference type="ARBA" id="ARBA00022723"/>
    </source>
</evidence>
<keyword evidence="6 8" id="KW-0460">Magnesium</keyword>
<gene>
    <name evidence="8" type="primary">vapC</name>
    <name evidence="10" type="ORF">KSU1_C0597</name>
</gene>
<dbReference type="InterPro" id="IPR022907">
    <property type="entry name" value="VapC_family"/>
</dbReference>
<keyword evidence="2 8" id="KW-1277">Toxin-antitoxin system</keyword>
<dbReference type="Gene3D" id="3.40.50.1010">
    <property type="entry name" value="5'-nuclease"/>
    <property type="match status" value="1"/>
</dbReference>
<dbReference type="GO" id="GO:0000287">
    <property type="term" value="F:magnesium ion binding"/>
    <property type="evidence" value="ECO:0007669"/>
    <property type="project" value="UniProtKB-UniRule"/>
</dbReference>
<dbReference type="eggNOG" id="COG1487">
    <property type="taxonomic scope" value="Bacteria"/>
</dbReference>
<keyword evidence="5 8" id="KW-0378">Hydrolase</keyword>
<evidence type="ECO:0000256" key="3">
    <source>
        <dbReference type="ARBA" id="ARBA00022722"/>
    </source>
</evidence>
<evidence type="ECO:0000256" key="8">
    <source>
        <dbReference type="HAMAP-Rule" id="MF_00265"/>
    </source>
</evidence>
<evidence type="ECO:0000256" key="1">
    <source>
        <dbReference type="ARBA" id="ARBA00001946"/>
    </source>
</evidence>
<keyword evidence="11" id="KW-1185">Reference proteome</keyword>
<evidence type="ECO:0000313" key="10">
    <source>
        <dbReference type="EMBL" id="GAB62193.1"/>
    </source>
</evidence>
<proteinExistence type="inferred from homology"/>
<evidence type="ECO:0000256" key="5">
    <source>
        <dbReference type="ARBA" id="ARBA00022801"/>
    </source>
</evidence>
<comment type="similarity">
    <text evidence="7 8">Belongs to the PINc/VapC protein family.</text>
</comment>
<dbReference type="InterPro" id="IPR050556">
    <property type="entry name" value="Type_II_TA_system_RNase"/>
</dbReference>
<comment type="cofactor">
    <cofactor evidence="1 8">
        <name>Mg(2+)</name>
        <dbReference type="ChEBI" id="CHEBI:18420"/>
    </cofactor>
</comment>
<protein>
    <recommendedName>
        <fullName evidence="8">Ribonuclease VapC</fullName>
        <shortName evidence="8">RNase VapC</shortName>
        <ecNumber evidence="8">3.1.-.-</ecNumber>
    </recommendedName>
    <alternativeName>
        <fullName evidence="8">Toxin VapC</fullName>
    </alternativeName>
</protein>
<name>I3IKE8_9BACT</name>
<dbReference type="InterPro" id="IPR029060">
    <property type="entry name" value="PIN-like_dom_sf"/>
</dbReference>
<dbReference type="GO" id="GO:0016787">
    <property type="term" value="F:hydrolase activity"/>
    <property type="evidence" value="ECO:0007669"/>
    <property type="project" value="UniProtKB-KW"/>
</dbReference>
<feature type="binding site" evidence="8">
    <location>
        <position position="98"/>
    </location>
    <ligand>
        <name>Mg(2+)</name>
        <dbReference type="ChEBI" id="CHEBI:18420"/>
    </ligand>
</feature>
<reference evidence="10 11" key="1">
    <citation type="journal article" date="2012" name="FEBS Lett.">
        <title>Anammox organism KSU-1 expresses a NirK-type copper-containing nitrite reductase instead of a NirS-type with cytochrome cd1.</title>
        <authorList>
            <person name="Hira D."/>
            <person name="Toh H."/>
            <person name="Migita C.T."/>
            <person name="Okubo H."/>
            <person name="Nishiyama T."/>
            <person name="Hattori M."/>
            <person name="Furukawa K."/>
            <person name="Fujii T."/>
        </authorList>
    </citation>
    <scope>NUCLEOTIDE SEQUENCE [LARGE SCALE GENOMIC DNA]</scope>
</reference>
<evidence type="ECO:0000313" key="11">
    <source>
        <dbReference type="Proteomes" id="UP000002985"/>
    </source>
</evidence>
<dbReference type="GO" id="GO:0090729">
    <property type="term" value="F:toxin activity"/>
    <property type="evidence" value="ECO:0007669"/>
    <property type="project" value="UniProtKB-KW"/>
</dbReference>
<dbReference type="EC" id="3.1.-.-" evidence="8"/>
<evidence type="ECO:0000256" key="6">
    <source>
        <dbReference type="ARBA" id="ARBA00022842"/>
    </source>
</evidence>
<dbReference type="PANTHER" id="PTHR33653">
    <property type="entry name" value="RIBONUCLEASE VAPC2"/>
    <property type="match status" value="1"/>
</dbReference>
<dbReference type="Proteomes" id="UP000002985">
    <property type="component" value="Unassembled WGS sequence"/>
</dbReference>
<comment type="function">
    <text evidence="8">Toxic component of a toxin-antitoxin (TA) system. An RNase.</text>
</comment>
<sequence>MKYLIDTDWIIDHFRGVELITKKLENIAPQGVAISIISLAEIYEGIFTSKEPAKSQQLLDEFLAPDLKVLSINEDICRAFGRERTKLRKKKQLIGDLDLLIASTALHYNLTILTNNLKHFEKVEGLKISSIKE</sequence>
<evidence type="ECO:0000256" key="2">
    <source>
        <dbReference type="ARBA" id="ARBA00022649"/>
    </source>
</evidence>
<dbReference type="GO" id="GO:0004540">
    <property type="term" value="F:RNA nuclease activity"/>
    <property type="evidence" value="ECO:0007669"/>
    <property type="project" value="InterPro"/>
</dbReference>
<dbReference type="CDD" id="cd09881">
    <property type="entry name" value="PIN_VapC4-5_FitB-like"/>
    <property type="match status" value="1"/>
</dbReference>
<accession>I3IKE8</accession>
<evidence type="ECO:0000256" key="7">
    <source>
        <dbReference type="ARBA" id="ARBA00038093"/>
    </source>
</evidence>
<keyword evidence="3 8" id="KW-0540">Nuclease</keyword>
<keyword evidence="4 8" id="KW-0479">Metal-binding</keyword>
<dbReference type="STRING" id="247490.KSU1_C0597"/>
<dbReference type="InterPro" id="IPR002716">
    <property type="entry name" value="PIN_dom"/>
</dbReference>
<dbReference type="SUPFAM" id="SSF88723">
    <property type="entry name" value="PIN domain-like"/>
    <property type="match status" value="1"/>
</dbReference>
<comment type="caution">
    <text evidence="10">The sequence shown here is derived from an EMBL/GenBank/DDBJ whole genome shotgun (WGS) entry which is preliminary data.</text>
</comment>
<feature type="domain" description="PIN" evidence="9">
    <location>
        <begin position="3"/>
        <end position="124"/>
    </location>
</feature>
<feature type="binding site" evidence="8">
    <location>
        <position position="6"/>
    </location>
    <ligand>
        <name>Mg(2+)</name>
        <dbReference type="ChEBI" id="CHEBI:18420"/>
    </ligand>
</feature>
<dbReference type="OrthoDB" id="9796690at2"/>
<dbReference type="PANTHER" id="PTHR33653:SF1">
    <property type="entry name" value="RIBONUCLEASE VAPC2"/>
    <property type="match status" value="1"/>
</dbReference>
<keyword evidence="8" id="KW-0800">Toxin</keyword>